<accession>A0ABP7K3V7</accession>
<name>A0ABP7K3V7_9ACTN</name>
<gene>
    <name evidence="2" type="ORF">GCM10022207_30270</name>
</gene>
<keyword evidence="1" id="KW-0732">Signal</keyword>
<dbReference type="EMBL" id="BAAAZA010000007">
    <property type="protein sequence ID" value="GAA3864099.1"/>
    <property type="molecule type" value="Genomic_DNA"/>
</dbReference>
<organism evidence="2 3">
    <name type="scientific">Streptomyces lannensis</name>
    <dbReference type="NCBI Taxonomy" id="766498"/>
    <lineage>
        <taxon>Bacteria</taxon>
        <taxon>Bacillati</taxon>
        <taxon>Actinomycetota</taxon>
        <taxon>Actinomycetes</taxon>
        <taxon>Kitasatosporales</taxon>
        <taxon>Streptomycetaceae</taxon>
        <taxon>Streptomyces</taxon>
    </lineage>
</organism>
<evidence type="ECO:0000313" key="2">
    <source>
        <dbReference type="EMBL" id="GAA3864099.1"/>
    </source>
</evidence>
<sequence>MKRRLMWMAGTGMTAVALLAGCSDTPVGTGAHRAASPVASAGREAATESSRAAVAEHVRTVVEDRLSADETRFGSGTGSPCSTSSPAMFTARCGAAAQATGADASFALEQIDRREGFATLRSVAKKLRTAVAGYERLGCADAPTDAAARHACLEPAALIAQAFPDLRSGTDLGLRGA</sequence>
<proteinExistence type="predicted"/>
<evidence type="ECO:0000256" key="1">
    <source>
        <dbReference type="SAM" id="SignalP"/>
    </source>
</evidence>
<feature type="chain" id="PRO_5047436534" description="Lipoprotein" evidence="1">
    <location>
        <begin position="21"/>
        <end position="177"/>
    </location>
</feature>
<comment type="caution">
    <text evidence="2">The sequence shown here is derived from an EMBL/GenBank/DDBJ whole genome shotgun (WGS) entry which is preliminary data.</text>
</comment>
<feature type="signal peptide" evidence="1">
    <location>
        <begin position="1"/>
        <end position="20"/>
    </location>
</feature>
<evidence type="ECO:0000313" key="3">
    <source>
        <dbReference type="Proteomes" id="UP001501563"/>
    </source>
</evidence>
<keyword evidence="3" id="KW-1185">Reference proteome</keyword>
<dbReference type="Proteomes" id="UP001501563">
    <property type="component" value="Unassembled WGS sequence"/>
</dbReference>
<dbReference type="PROSITE" id="PS51257">
    <property type="entry name" value="PROKAR_LIPOPROTEIN"/>
    <property type="match status" value="1"/>
</dbReference>
<reference evidence="3" key="1">
    <citation type="journal article" date="2019" name="Int. J. Syst. Evol. Microbiol.">
        <title>The Global Catalogue of Microorganisms (GCM) 10K type strain sequencing project: providing services to taxonomists for standard genome sequencing and annotation.</title>
        <authorList>
            <consortium name="The Broad Institute Genomics Platform"/>
            <consortium name="The Broad Institute Genome Sequencing Center for Infectious Disease"/>
            <person name="Wu L."/>
            <person name="Ma J."/>
        </authorList>
    </citation>
    <scope>NUCLEOTIDE SEQUENCE [LARGE SCALE GENOMIC DNA]</scope>
    <source>
        <strain evidence="3">JCM 16578</strain>
    </source>
</reference>
<evidence type="ECO:0008006" key="4">
    <source>
        <dbReference type="Google" id="ProtNLM"/>
    </source>
</evidence>
<protein>
    <recommendedName>
        <fullName evidence="4">Lipoprotein</fullName>
    </recommendedName>
</protein>